<proteinExistence type="inferred from homology"/>
<dbReference type="PROSITE" id="PS51900">
    <property type="entry name" value="CB"/>
    <property type="match status" value="1"/>
</dbReference>
<feature type="active site" evidence="9">
    <location>
        <position position="172"/>
    </location>
</feature>
<keyword evidence="3 9" id="KW-0132">Cell division</keyword>
<dbReference type="Gene3D" id="1.10.150.130">
    <property type="match status" value="1"/>
</dbReference>
<dbReference type="GO" id="GO:0051301">
    <property type="term" value="P:cell division"/>
    <property type="evidence" value="ECO:0007669"/>
    <property type="project" value="UniProtKB-KW"/>
</dbReference>
<evidence type="ECO:0000256" key="7">
    <source>
        <dbReference type="ARBA" id="ARBA00023172"/>
    </source>
</evidence>
<dbReference type="InterPro" id="IPR044068">
    <property type="entry name" value="CB"/>
</dbReference>
<dbReference type="InterPro" id="IPR050090">
    <property type="entry name" value="Tyrosine_recombinase_XerCD"/>
</dbReference>
<dbReference type="PROSITE" id="PS51898">
    <property type="entry name" value="TYR_RECOMBINASE"/>
    <property type="match status" value="1"/>
</dbReference>
<protein>
    <recommendedName>
        <fullName evidence="9">Tyrosine recombinase XerC</fullName>
    </recommendedName>
</protein>
<evidence type="ECO:0000259" key="11">
    <source>
        <dbReference type="PROSITE" id="PS51900"/>
    </source>
</evidence>
<evidence type="ECO:0000313" key="12">
    <source>
        <dbReference type="EMBL" id="MCD1653246.1"/>
    </source>
</evidence>
<feature type="domain" description="Core-binding (CB)" evidence="11">
    <location>
        <begin position="1"/>
        <end position="81"/>
    </location>
</feature>
<comment type="function">
    <text evidence="9">Site-specific tyrosine recombinase, which acts by catalyzing the cutting and rejoining of the recombining DNA molecules. The XerC-XerD complex is essential to convert dimers of the bacterial chromosome into monomers to permit their segregation at cell division. It also contributes to the segregational stability of plasmids.</text>
</comment>
<dbReference type="PANTHER" id="PTHR30349:SF90">
    <property type="entry name" value="TYROSINE RECOMBINASE XERD"/>
    <property type="match status" value="1"/>
</dbReference>
<evidence type="ECO:0000256" key="3">
    <source>
        <dbReference type="ARBA" id="ARBA00022618"/>
    </source>
</evidence>
<keyword evidence="6 9" id="KW-0238">DNA-binding</keyword>
<reference evidence="12" key="1">
    <citation type="submission" date="2021-08" db="EMBL/GenBank/DDBJ databases">
        <title>Comparative analyses of Brucepasteria parasyntrophica and Teretinema zuelzerae.</title>
        <authorList>
            <person name="Song Y."/>
            <person name="Brune A."/>
        </authorList>
    </citation>
    <scope>NUCLEOTIDE SEQUENCE</scope>
    <source>
        <strain evidence="12">DSM 1903</strain>
    </source>
</reference>
<dbReference type="GO" id="GO:0006313">
    <property type="term" value="P:DNA transposition"/>
    <property type="evidence" value="ECO:0007669"/>
    <property type="project" value="UniProtKB-UniRule"/>
</dbReference>
<keyword evidence="8 9" id="KW-0131">Cell cycle</keyword>
<dbReference type="Pfam" id="PF02899">
    <property type="entry name" value="Phage_int_SAM_1"/>
    <property type="match status" value="1"/>
</dbReference>
<comment type="subcellular location">
    <subcellularLocation>
        <location evidence="1 9">Cytoplasm</location>
    </subcellularLocation>
</comment>
<evidence type="ECO:0000256" key="2">
    <source>
        <dbReference type="ARBA" id="ARBA00022490"/>
    </source>
</evidence>
<dbReference type="InterPro" id="IPR011010">
    <property type="entry name" value="DNA_brk_join_enz"/>
</dbReference>
<dbReference type="EMBL" id="JAINWA010000001">
    <property type="protein sequence ID" value="MCD1653246.1"/>
    <property type="molecule type" value="Genomic_DNA"/>
</dbReference>
<evidence type="ECO:0000313" key="13">
    <source>
        <dbReference type="Proteomes" id="UP001198163"/>
    </source>
</evidence>
<keyword evidence="2 9" id="KW-0963">Cytoplasm</keyword>
<dbReference type="PANTHER" id="PTHR30349">
    <property type="entry name" value="PHAGE INTEGRASE-RELATED"/>
    <property type="match status" value="1"/>
</dbReference>
<dbReference type="AlphaFoldDB" id="A0AAE3JHQ6"/>
<name>A0AAE3JHQ6_9SPIR</name>
<evidence type="ECO:0000256" key="5">
    <source>
        <dbReference type="ARBA" id="ARBA00022908"/>
    </source>
</evidence>
<feature type="domain" description="Tyr recombinase" evidence="10">
    <location>
        <begin position="102"/>
        <end position="294"/>
    </location>
</feature>
<dbReference type="InterPro" id="IPR004107">
    <property type="entry name" value="Integrase_SAM-like_N"/>
</dbReference>
<dbReference type="Gene3D" id="1.10.443.10">
    <property type="entry name" value="Intergrase catalytic core"/>
    <property type="match status" value="1"/>
</dbReference>
<dbReference type="GO" id="GO:0003677">
    <property type="term" value="F:DNA binding"/>
    <property type="evidence" value="ECO:0007669"/>
    <property type="project" value="UniProtKB-UniRule"/>
</dbReference>
<comment type="subunit">
    <text evidence="9">Forms a cyclic heterotetrameric complex composed of two molecules of XerC and two molecules of XerD.</text>
</comment>
<evidence type="ECO:0000256" key="6">
    <source>
        <dbReference type="ARBA" id="ARBA00023125"/>
    </source>
</evidence>
<dbReference type="InterPro" id="IPR023009">
    <property type="entry name" value="Tyrosine_recombinase_XerC/XerD"/>
</dbReference>
<feature type="active site" evidence="9">
    <location>
        <position position="148"/>
    </location>
</feature>
<accession>A0AAE3JHQ6</accession>
<dbReference type="RefSeq" id="WP_230752161.1">
    <property type="nucleotide sequence ID" value="NZ_JAINWA010000001.1"/>
</dbReference>
<comment type="similarity">
    <text evidence="9">Belongs to the 'phage' integrase family. XerC subfamily.</text>
</comment>
<dbReference type="GO" id="GO:0007059">
    <property type="term" value="P:chromosome segregation"/>
    <property type="evidence" value="ECO:0007669"/>
    <property type="project" value="UniProtKB-UniRule"/>
</dbReference>
<evidence type="ECO:0000256" key="4">
    <source>
        <dbReference type="ARBA" id="ARBA00022829"/>
    </source>
</evidence>
<evidence type="ECO:0000256" key="1">
    <source>
        <dbReference type="ARBA" id="ARBA00004496"/>
    </source>
</evidence>
<evidence type="ECO:0000259" key="10">
    <source>
        <dbReference type="PROSITE" id="PS51898"/>
    </source>
</evidence>
<dbReference type="Proteomes" id="UP001198163">
    <property type="component" value="Unassembled WGS sequence"/>
</dbReference>
<sequence>MNPRFEEYLSYLQGVRRLSPRSLSAYRRDLALLSSWTASDPLILNAEDLSLFLADLRTKGYEPSGINRVLSALRGYYAYAVRFGLLGGNPCSLLKNLKTPKKLPVFMYPDDAQDFCTLPERLEQKKQGILWPARDQAFLLVLYTSGCRVSELCSLHLNDFDRDFSAAIVTGKGDKQRKVFLSADARAALVAYLAERKSLLSRYQERKACPAVFVSQRGLPLSARGAQYLLSRYSDQSGTGRRISPHALRHSFATTLVSRGADVRVVQELLGHASISTTQRYTHITPERLRRLYHRAHPHG</sequence>
<dbReference type="InterPro" id="IPR010998">
    <property type="entry name" value="Integrase_recombinase_N"/>
</dbReference>
<dbReference type="GO" id="GO:0009037">
    <property type="term" value="F:tyrosine-based site-specific recombinase activity"/>
    <property type="evidence" value="ECO:0007669"/>
    <property type="project" value="UniProtKB-UniRule"/>
</dbReference>
<dbReference type="InterPro" id="IPR013762">
    <property type="entry name" value="Integrase-like_cat_sf"/>
</dbReference>
<dbReference type="Pfam" id="PF00589">
    <property type="entry name" value="Phage_integrase"/>
    <property type="match status" value="1"/>
</dbReference>
<feature type="active site" evidence="9">
    <location>
        <position position="272"/>
    </location>
</feature>
<keyword evidence="4 9" id="KW-0159">Chromosome partition</keyword>
<dbReference type="HAMAP" id="MF_01808">
    <property type="entry name" value="Recomb_XerC_XerD"/>
    <property type="match status" value="1"/>
</dbReference>
<keyword evidence="13" id="KW-1185">Reference proteome</keyword>
<dbReference type="SUPFAM" id="SSF56349">
    <property type="entry name" value="DNA breaking-rejoining enzymes"/>
    <property type="match status" value="1"/>
</dbReference>
<organism evidence="12 13">
    <name type="scientific">Teretinema zuelzerae</name>
    <dbReference type="NCBI Taxonomy" id="156"/>
    <lineage>
        <taxon>Bacteria</taxon>
        <taxon>Pseudomonadati</taxon>
        <taxon>Spirochaetota</taxon>
        <taxon>Spirochaetia</taxon>
        <taxon>Spirochaetales</taxon>
        <taxon>Treponemataceae</taxon>
        <taxon>Teretinema</taxon>
    </lineage>
</organism>
<keyword evidence="7 9" id="KW-0233">DNA recombination</keyword>
<keyword evidence="5 9" id="KW-0229">DNA integration</keyword>
<feature type="active site" description="O-(3'-phospho-DNA)-tyrosine intermediate" evidence="9">
    <location>
        <position position="281"/>
    </location>
</feature>
<gene>
    <name evidence="9" type="primary">xerC</name>
    <name evidence="12" type="ORF">K7J14_00805</name>
</gene>
<dbReference type="InterPro" id="IPR002104">
    <property type="entry name" value="Integrase_catalytic"/>
</dbReference>
<comment type="caution">
    <text evidence="12">The sequence shown here is derived from an EMBL/GenBank/DDBJ whole genome shotgun (WGS) entry which is preliminary data.</text>
</comment>
<evidence type="ECO:0000256" key="8">
    <source>
        <dbReference type="ARBA" id="ARBA00023306"/>
    </source>
</evidence>
<feature type="active site" evidence="9">
    <location>
        <position position="249"/>
    </location>
</feature>
<dbReference type="GO" id="GO:0005737">
    <property type="term" value="C:cytoplasm"/>
    <property type="evidence" value="ECO:0007669"/>
    <property type="project" value="UniProtKB-SubCell"/>
</dbReference>
<feature type="active site" evidence="9">
    <location>
        <position position="246"/>
    </location>
</feature>
<evidence type="ECO:0000256" key="9">
    <source>
        <dbReference type="HAMAP-Rule" id="MF_01808"/>
    </source>
</evidence>